<accession>A0A6A6XTC8</accession>
<keyword evidence="2 4" id="KW-0863">Zinc-finger</keyword>
<dbReference type="Proteomes" id="UP000799757">
    <property type="component" value="Unassembled WGS sequence"/>
</dbReference>
<dbReference type="PROSITE" id="PS50865">
    <property type="entry name" value="ZF_MYND_2"/>
    <property type="match status" value="1"/>
</dbReference>
<dbReference type="Gene3D" id="6.10.140.2220">
    <property type="match status" value="1"/>
</dbReference>
<feature type="domain" description="MYND-type" evidence="6">
    <location>
        <begin position="83"/>
        <end position="139"/>
    </location>
</feature>
<evidence type="ECO:0000313" key="7">
    <source>
        <dbReference type="EMBL" id="KAF2799508.1"/>
    </source>
</evidence>
<evidence type="ECO:0000256" key="3">
    <source>
        <dbReference type="ARBA" id="ARBA00022833"/>
    </source>
</evidence>
<reference evidence="7" key="1">
    <citation type="journal article" date="2020" name="Stud. Mycol.">
        <title>101 Dothideomycetes genomes: a test case for predicting lifestyles and emergence of pathogens.</title>
        <authorList>
            <person name="Haridas S."/>
            <person name="Albert R."/>
            <person name="Binder M."/>
            <person name="Bloem J."/>
            <person name="Labutti K."/>
            <person name="Salamov A."/>
            <person name="Andreopoulos B."/>
            <person name="Baker S."/>
            <person name="Barry K."/>
            <person name="Bills G."/>
            <person name="Bluhm B."/>
            <person name="Cannon C."/>
            <person name="Castanera R."/>
            <person name="Culley D."/>
            <person name="Daum C."/>
            <person name="Ezra D."/>
            <person name="Gonzalez J."/>
            <person name="Henrissat B."/>
            <person name="Kuo A."/>
            <person name="Liang C."/>
            <person name="Lipzen A."/>
            <person name="Lutzoni F."/>
            <person name="Magnuson J."/>
            <person name="Mondo S."/>
            <person name="Nolan M."/>
            <person name="Ohm R."/>
            <person name="Pangilinan J."/>
            <person name="Park H.-J."/>
            <person name="Ramirez L."/>
            <person name="Alfaro M."/>
            <person name="Sun H."/>
            <person name="Tritt A."/>
            <person name="Yoshinaga Y."/>
            <person name="Zwiers L.-H."/>
            <person name="Turgeon B."/>
            <person name="Goodwin S."/>
            <person name="Spatafora J."/>
            <person name="Crous P."/>
            <person name="Grigoriev I."/>
        </authorList>
    </citation>
    <scope>NUCLEOTIDE SEQUENCE</scope>
    <source>
        <strain evidence="7">CBS 109.77</strain>
    </source>
</reference>
<dbReference type="Pfam" id="PF01753">
    <property type="entry name" value="zf-MYND"/>
    <property type="match status" value="1"/>
</dbReference>
<dbReference type="GO" id="GO:0005634">
    <property type="term" value="C:nucleus"/>
    <property type="evidence" value="ECO:0007669"/>
    <property type="project" value="TreeGrafter"/>
</dbReference>
<keyword evidence="3" id="KW-0862">Zinc</keyword>
<dbReference type="InterPro" id="IPR050869">
    <property type="entry name" value="H3K4_H4K5_MeTrfase"/>
</dbReference>
<gene>
    <name evidence="7" type="ORF">K505DRAFT_265628</name>
</gene>
<feature type="domain" description="SET" evidence="5">
    <location>
        <begin position="36"/>
        <end position="283"/>
    </location>
</feature>
<dbReference type="Gene3D" id="2.170.270.10">
    <property type="entry name" value="SET domain"/>
    <property type="match status" value="1"/>
</dbReference>
<dbReference type="InterPro" id="IPR046341">
    <property type="entry name" value="SET_dom_sf"/>
</dbReference>
<dbReference type="OrthoDB" id="5945798at2759"/>
<keyword evidence="1" id="KW-0479">Metal-binding</keyword>
<evidence type="ECO:0000256" key="2">
    <source>
        <dbReference type="ARBA" id="ARBA00022771"/>
    </source>
</evidence>
<proteinExistence type="predicted"/>
<evidence type="ECO:0000259" key="5">
    <source>
        <dbReference type="PROSITE" id="PS50280"/>
    </source>
</evidence>
<dbReference type="InterPro" id="IPR001214">
    <property type="entry name" value="SET_dom"/>
</dbReference>
<dbReference type="PANTHER" id="PTHR12197">
    <property type="entry name" value="HISTONE-LYSINE N-METHYLTRANSFERASE SMYD"/>
    <property type="match status" value="1"/>
</dbReference>
<sequence>MNQDSNIYIESASSRVALYEDQTLCTQLLKTITVATPLQILPSKIPGAGVGLFITKNIEDGEEIFRSEPLVNCVMNGMQSLVCDYCYCSREGVIHPSGRFRTTEDTMPDMKACGGCKFCYYCSKACQKKAWKRYHKYECVMFSEAPNMHPRTRALYRLLNMNKNELLSNELWVALNGLQPHVKEHLSTANAELVIGASQFARARTDTDLSISEVLSLYCTLLTNSLCIFPAEGKTIGTSLDIVASLMNHSCDPNAFVFFEGSSLRVRSIRKLLSGDEITQSYTDVDMDALIRQQVLKSDFFFACHCNRCEKQIRTHEERFPGKIDQLERSQQQLIQLINEAVCLTDVNKIEADVRNIATQVFPDGNWPDDLEPLPSLRIRLAGILKAQGRLIDALKQGIRGCMLSERRIGGTWVRNLFDLLQIIARVVSLPKQTTSIPDPDFPNQDQMWHILHGYLHELVLGATKTFGSGTGYTKAIKGWYSDCLRSDNAPEPGTKAFAKRFKKAQSKLLLWAGVDENRAIVLT</sequence>
<dbReference type="EMBL" id="MU001763">
    <property type="protein sequence ID" value="KAF2799508.1"/>
    <property type="molecule type" value="Genomic_DNA"/>
</dbReference>
<dbReference type="GO" id="GO:0008270">
    <property type="term" value="F:zinc ion binding"/>
    <property type="evidence" value="ECO:0007669"/>
    <property type="project" value="UniProtKB-KW"/>
</dbReference>
<evidence type="ECO:0000256" key="1">
    <source>
        <dbReference type="ARBA" id="ARBA00022723"/>
    </source>
</evidence>
<dbReference type="SUPFAM" id="SSF82199">
    <property type="entry name" value="SET domain"/>
    <property type="match status" value="1"/>
</dbReference>
<dbReference type="AlphaFoldDB" id="A0A6A6XTC8"/>
<name>A0A6A6XTC8_9PLEO</name>
<dbReference type="PROSITE" id="PS50280">
    <property type="entry name" value="SET"/>
    <property type="match status" value="1"/>
</dbReference>
<organism evidence="7 8">
    <name type="scientific">Melanomma pulvis-pyrius CBS 109.77</name>
    <dbReference type="NCBI Taxonomy" id="1314802"/>
    <lineage>
        <taxon>Eukaryota</taxon>
        <taxon>Fungi</taxon>
        <taxon>Dikarya</taxon>
        <taxon>Ascomycota</taxon>
        <taxon>Pezizomycotina</taxon>
        <taxon>Dothideomycetes</taxon>
        <taxon>Pleosporomycetidae</taxon>
        <taxon>Pleosporales</taxon>
        <taxon>Melanommataceae</taxon>
        <taxon>Melanomma</taxon>
    </lineage>
</organism>
<dbReference type="Gene3D" id="1.10.220.160">
    <property type="match status" value="1"/>
</dbReference>
<evidence type="ECO:0000259" key="6">
    <source>
        <dbReference type="PROSITE" id="PS50865"/>
    </source>
</evidence>
<evidence type="ECO:0000256" key="4">
    <source>
        <dbReference type="PROSITE-ProRule" id="PRU00134"/>
    </source>
</evidence>
<protein>
    <submittedName>
        <fullName evidence="7">SET domain-containing protein</fullName>
    </submittedName>
</protein>
<evidence type="ECO:0000313" key="8">
    <source>
        <dbReference type="Proteomes" id="UP000799757"/>
    </source>
</evidence>
<dbReference type="Pfam" id="PF00856">
    <property type="entry name" value="SET"/>
    <property type="match status" value="1"/>
</dbReference>
<dbReference type="InterPro" id="IPR002893">
    <property type="entry name" value="Znf_MYND"/>
</dbReference>
<dbReference type="PANTHER" id="PTHR12197:SF251">
    <property type="entry name" value="EG:BACR7C10.4 PROTEIN"/>
    <property type="match status" value="1"/>
</dbReference>
<keyword evidence="8" id="KW-1185">Reference proteome</keyword>